<dbReference type="STRING" id="556484.B7FXR4"/>
<dbReference type="Gene3D" id="3.40.50.1240">
    <property type="entry name" value="Phosphoglycerate mutase-like"/>
    <property type="match status" value="1"/>
</dbReference>
<evidence type="ECO:0000256" key="7">
    <source>
        <dbReference type="RuleBase" id="RU004511"/>
    </source>
</evidence>
<dbReference type="SUPFAM" id="SSF53254">
    <property type="entry name" value="Phosphoglycerate mutase-like"/>
    <property type="match status" value="1"/>
</dbReference>
<evidence type="ECO:0000313" key="9">
    <source>
        <dbReference type="EMBL" id="EEC48588.1"/>
    </source>
</evidence>
<dbReference type="Pfam" id="PF00300">
    <property type="entry name" value="His_Phos_1"/>
    <property type="match status" value="1"/>
</dbReference>
<dbReference type="InterPro" id="IPR005952">
    <property type="entry name" value="Phosphogly_mut1"/>
</dbReference>
<dbReference type="AlphaFoldDB" id="B7FXR4"/>
<reference evidence="9 10" key="1">
    <citation type="journal article" date="2008" name="Nature">
        <title>The Phaeodactylum genome reveals the evolutionary history of diatom genomes.</title>
        <authorList>
            <person name="Bowler C."/>
            <person name="Allen A.E."/>
            <person name="Badger J.H."/>
            <person name="Grimwood J."/>
            <person name="Jabbari K."/>
            <person name="Kuo A."/>
            <person name="Maheswari U."/>
            <person name="Martens C."/>
            <person name="Maumus F."/>
            <person name="Otillar R.P."/>
            <person name="Rayko E."/>
            <person name="Salamov A."/>
            <person name="Vandepoele K."/>
            <person name="Beszteri B."/>
            <person name="Gruber A."/>
            <person name="Heijde M."/>
            <person name="Katinka M."/>
            <person name="Mock T."/>
            <person name="Valentin K."/>
            <person name="Verret F."/>
            <person name="Berges J.A."/>
            <person name="Brownlee C."/>
            <person name="Cadoret J.P."/>
            <person name="Chiovitti A."/>
            <person name="Choi C.J."/>
            <person name="Coesel S."/>
            <person name="De Martino A."/>
            <person name="Detter J.C."/>
            <person name="Durkin C."/>
            <person name="Falciatore A."/>
            <person name="Fournet J."/>
            <person name="Haruta M."/>
            <person name="Huysman M.J."/>
            <person name="Jenkins B.D."/>
            <person name="Jiroutova K."/>
            <person name="Jorgensen R.E."/>
            <person name="Joubert Y."/>
            <person name="Kaplan A."/>
            <person name="Kroger N."/>
            <person name="Kroth P.G."/>
            <person name="La Roche J."/>
            <person name="Lindquist E."/>
            <person name="Lommer M."/>
            <person name="Martin-Jezequel V."/>
            <person name="Lopez P.J."/>
            <person name="Lucas S."/>
            <person name="Mangogna M."/>
            <person name="McGinnis K."/>
            <person name="Medlin L.K."/>
            <person name="Montsant A."/>
            <person name="Oudot-Le Secq M.P."/>
            <person name="Napoli C."/>
            <person name="Obornik M."/>
            <person name="Parker M.S."/>
            <person name="Petit J.L."/>
            <person name="Porcel B.M."/>
            <person name="Poulsen N."/>
            <person name="Robison M."/>
            <person name="Rychlewski L."/>
            <person name="Rynearson T.A."/>
            <person name="Schmutz J."/>
            <person name="Shapiro H."/>
            <person name="Siaut M."/>
            <person name="Stanley M."/>
            <person name="Sussman M.R."/>
            <person name="Taylor A.R."/>
            <person name="Vardi A."/>
            <person name="von Dassow P."/>
            <person name="Vyverman W."/>
            <person name="Willis A."/>
            <person name="Wyrwicz L.S."/>
            <person name="Rokhsar D.S."/>
            <person name="Weissenbach J."/>
            <person name="Armbrust E.V."/>
            <person name="Green B.R."/>
            <person name="Van de Peer Y."/>
            <person name="Grigoriev I.V."/>
        </authorList>
    </citation>
    <scope>NUCLEOTIDE SEQUENCE [LARGE SCALE GENOMIC DNA]</scope>
    <source>
        <strain evidence="9 10">CCAP 1055/1</strain>
    </source>
</reference>
<dbReference type="RefSeq" id="XP_002179602.1">
    <property type="nucleotide sequence ID" value="XM_002179566.1"/>
</dbReference>
<evidence type="ECO:0000256" key="8">
    <source>
        <dbReference type="SAM" id="MobiDB-lite"/>
    </source>
</evidence>
<dbReference type="NCBIfam" id="TIGR01258">
    <property type="entry name" value="pgm_1"/>
    <property type="match status" value="1"/>
</dbReference>
<dbReference type="InterPro" id="IPR013078">
    <property type="entry name" value="His_Pase_superF_clade-1"/>
</dbReference>
<feature type="binding site" evidence="5">
    <location>
        <begin position="142"/>
        <end position="145"/>
    </location>
    <ligand>
        <name>substrate</name>
    </ligand>
</feature>
<dbReference type="PANTHER" id="PTHR11931">
    <property type="entry name" value="PHOSPHOGLYCERATE MUTASE"/>
    <property type="match status" value="1"/>
</dbReference>
<keyword evidence="2 7" id="KW-0324">Glycolysis</keyword>
<dbReference type="OrthoDB" id="354304at2759"/>
<organism evidence="9 10">
    <name type="scientific">Phaeodactylum tricornutum (strain CCAP 1055/1)</name>
    <dbReference type="NCBI Taxonomy" id="556484"/>
    <lineage>
        <taxon>Eukaryota</taxon>
        <taxon>Sar</taxon>
        <taxon>Stramenopiles</taxon>
        <taxon>Ochrophyta</taxon>
        <taxon>Bacillariophyta</taxon>
        <taxon>Bacillariophyceae</taxon>
        <taxon>Bacillariophycidae</taxon>
        <taxon>Naviculales</taxon>
        <taxon>Phaeodactylaceae</taxon>
        <taxon>Phaeodactylum</taxon>
    </lineage>
</organism>
<dbReference type="eggNOG" id="KOG0235">
    <property type="taxonomic scope" value="Eukaryota"/>
</dbReference>
<feature type="site" description="Transition state stabilizer" evidence="6">
    <location>
        <position position="259"/>
    </location>
</feature>
<evidence type="ECO:0000256" key="2">
    <source>
        <dbReference type="ARBA" id="ARBA00023152"/>
    </source>
</evidence>
<dbReference type="InterPro" id="IPR029033">
    <property type="entry name" value="His_PPase_superfam"/>
</dbReference>
<dbReference type="GeneID" id="7200558"/>
<dbReference type="HOGENOM" id="CLU_033323_1_4_1"/>
<protein>
    <recommendedName>
        <fullName evidence="7">Phosphoglycerate mutase</fullName>
        <ecNumber evidence="7">5.4.2.11</ecNumber>
    </recommendedName>
</protein>
<dbReference type="InterPro" id="IPR001345">
    <property type="entry name" value="PG/BPGM_mutase_AS"/>
</dbReference>
<comment type="catalytic activity">
    <reaction evidence="7">
        <text>(2R)-2-phosphoglycerate = (2R)-3-phosphoglycerate</text>
        <dbReference type="Rhea" id="RHEA:15901"/>
        <dbReference type="ChEBI" id="CHEBI:58272"/>
        <dbReference type="ChEBI" id="CHEBI:58289"/>
        <dbReference type="EC" id="5.4.2.11"/>
    </reaction>
</comment>
<feature type="binding site" evidence="5">
    <location>
        <begin position="49"/>
        <end position="56"/>
    </location>
    <ligand>
        <name>substrate</name>
    </ligand>
</feature>
<gene>
    <name evidence="9" type="primary">PGAM_7</name>
    <name evidence="9" type="ORF">PHATRDRAFT_35164</name>
</gene>
<evidence type="ECO:0000256" key="1">
    <source>
        <dbReference type="ARBA" id="ARBA00006717"/>
    </source>
</evidence>
<dbReference type="Proteomes" id="UP000000759">
    <property type="component" value="Chromosome 7"/>
</dbReference>
<dbReference type="PROSITE" id="PS00175">
    <property type="entry name" value="PG_MUTASE"/>
    <property type="match status" value="1"/>
</dbReference>
<feature type="active site" description="Tele-phosphohistidine intermediate" evidence="4">
    <location>
        <position position="50"/>
    </location>
</feature>
<reference evidence="10" key="2">
    <citation type="submission" date="2008-08" db="EMBL/GenBank/DDBJ databases">
        <authorList>
            <consortium name="Diatom Consortium"/>
            <person name="Grigoriev I."/>
            <person name="Grimwood J."/>
            <person name="Kuo A."/>
            <person name="Otillar R.P."/>
            <person name="Salamov A."/>
            <person name="Detter J.C."/>
            <person name="Lindquist E."/>
            <person name="Shapiro H."/>
            <person name="Lucas S."/>
            <person name="Glavina del Rio T."/>
            <person name="Pitluck S."/>
            <person name="Rokhsar D."/>
            <person name="Bowler C."/>
        </authorList>
    </citation>
    <scope>GENOME REANNOTATION</scope>
    <source>
        <strain evidence="10">CCAP 1055/1</strain>
    </source>
</reference>
<accession>B7FXR4</accession>
<proteinExistence type="inferred from homology"/>
<dbReference type="EC" id="5.4.2.11" evidence="7"/>
<dbReference type="CDD" id="cd07067">
    <property type="entry name" value="HP_PGM_like"/>
    <property type="match status" value="1"/>
</dbReference>
<dbReference type="PaxDb" id="2850-Phatr11943"/>
<dbReference type="GO" id="GO:0006096">
    <property type="term" value="P:glycolytic process"/>
    <property type="evidence" value="ECO:0007669"/>
    <property type="project" value="UniProtKB-KW"/>
</dbReference>
<dbReference type="KEGG" id="pti:PHATRDRAFT_35164"/>
<keyword evidence="10" id="KW-1185">Reference proteome</keyword>
<evidence type="ECO:0000256" key="4">
    <source>
        <dbReference type="PIRSR" id="PIRSR613078-1"/>
    </source>
</evidence>
<feature type="binding site" evidence="5">
    <location>
        <position position="103"/>
    </location>
    <ligand>
        <name>substrate</name>
    </ligand>
</feature>
<sequence length="357" mass="39999">MRVPCRRLHPQLSAKGTRRPFQYSSSNSIDDQHRSSHLDALPGRLIVVRHGQSVWNKGSNQLERFTGWTNVGLSENGQRQAVQAARKLHGYSIDCAYVSLLQRSQTTLRLMLEELNDQGRRSEGYDDLTTDIPVISSWRLNERHYGALTGQSKLQAEQLFGKAQLDLWRYSYKIPPPPMDPDTFSSWKHQAHCQMATYIHHRHNRSRVIEKGNSVWDSSRAVMPRSEAFFDVLQRIVPLWKYGIAPRLARGETVLLVGHANSVKALLCLLDPHTVTPTSIGALKIPNTTPLVYQLIRDYPGASTSVPASFPVLGDLRVVIPPSNSTRYPLSGTWLEDPPVARDAGTAVEEPNASVLG</sequence>
<dbReference type="SMART" id="SM00855">
    <property type="entry name" value="PGAM"/>
    <property type="match status" value="1"/>
</dbReference>
<dbReference type="EMBL" id="CM000610">
    <property type="protein sequence ID" value="EEC48588.1"/>
    <property type="molecule type" value="Genomic_DNA"/>
</dbReference>
<dbReference type="InParanoid" id="B7FXR4"/>
<evidence type="ECO:0000256" key="3">
    <source>
        <dbReference type="ARBA" id="ARBA00023235"/>
    </source>
</evidence>
<evidence type="ECO:0000256" key="5">
    <source>
        <dbReference type="PIRSR" id="PIRSR613078-2"/>
    </source>
</evidence>
<comment type="similarity">
    <text evidence="1 7">Belongs to the phosphoglycerate mutase family. BPG-dependent PGAM subfamily.</text>
</comment>
<dbReference type="GO" id="GO:0004619">
    <property type="term" value="F:phosphoglycerate mutase activity"/>
    <property type="evidence" value="ECO:0007669"/>
    <property type="project" value="UniProtKB-EC"/>
</dbReference>
<dbReference type="OMA" id="IRTQQTM"/>
<feature type="binding site" evidence="5">
    <location>
        <position position="153"/>
    </location>
    <ligand>
        <name>substrate</name>
    </ligand>
</feature>
<feature type="binding site" evidence="5">
    <location>
        <begin position="66"/>
        <end position="67"/>
    </location>
    <ligand>
        <name>substrate</name>
    </ligand>
</feature>
<evidence type="ECO:0000256" key="6">
    <source>
        <dbReference type="PIRSR" id="PIRSR613078-3"/>
    </source>
</evidence>
<keyword evidence="3 7" id="KW-0413">Isomerase</keyword>
<feature type="region of interest" description="Disordered" evidence="8">
    <location>
        <begin position="1"/>
        <end position="35"/>
    </location>
</feature>
<name>B7FXR4_PHATC</name>
<evidence type="ECO:0000313" key="10">
    <source>
        <dbReference type="Proteomes" id="UP000000759"/>
    </source>
</evidence>
<feature type="active site" description="Proton donor/acceptor" evidence="4">
    <location>
        <position position="142"/>
    </location>
</feature>